<dbReference type="Proteomes" id="UP001187315">
    <property type="component" value="Unassembled WGS sequence"/>
</dbReference>
<evidence type="ECO:0000313" key="2">
    <source>
        <dbReference type="EMBL" id="KAK2846156.1"/>
    </source>
</evidence>
<reference evidence="2" key="1">
    <citation type="submission" date="2023-08" db="EMBL/GenBank/DDBJ databases">
        <title>Pelteobagrus vachellii genome.</title>
        <authorList>
            <person name="Liu H."/>
        </authorList>
    </citation>
    <scope>NUCLEOTIDE SEQUENCE</scope>
    <source>
        <strain evidence="2">PRFRI_2022a</strain>
        <tissue evidence="2">Muscle</tissue>
    </source>
</reference>
<organism evidence="2 3">
    <name type="scientific">Tachysurus vachellii</name>
    <name type="common">Darkbarbel catfish</name>
    <name type="synonym">Pelteobagrus vachellii</name>
    <dbReference type="NCBI Taxonomy" id="175792"/>
    <lineage>
        <taxon>Eukaryota</taxon>
        <taxon>Metazoa</taxon>
        <taxon>Chordata</taxon>
        <taxon>Craniata</taxon>
        <taxon>Vertebrata</taxon>
        <taxon>Euteleostomi</taxon>
        <taxon>Actinopterygii</taxon>
        <taxon>Neopterygii</taxon>
        <taxon>Teleostei</taxon>
        <taxon>Ostariophysi</taxon>
        <taxon>Siluriformes</taxon>
        <taxon>Bagridae</taxon>
        <taxon>Tachysurus</taxon>
    </lineage>
</organism>
<keyword evidence="3" id="KW-1185">Reference proteome</keyword>
<evidence type="ECO:0000313" key="3">
    <source>
        <dbReference type="Proteomes" id="UP001187315"/>
    </source>
</evidence>
<sequence length="97" mass="10875">MPLTTCKGRPGNRRTKGVPSRTAVQIKTLSDVRDLGPPFLRSGEEKKHPVEWQNTQSRERLTKLALLEGTQKVEGQKEGEKERQKKGGRAMLPVPSQ</sequence>
<feature type="region of interest" description="Disordered" evidence="1">
    <location>
        <begin position="1"/>
        <end position="54"/>
    </location>
</feature>
<name>A0AA88MVL3_TACVA</name>
<evidence type="ECO:0000256" key="1">
    <source>
        <dbReference type="SAM" id="MobiDB-lite"/>
    </source>
</evidence>
<protein>
    <submittedName>
        <fullName evidence="2">Uncharacterized protein</fullName>
    </submittedName>
</protein>
<feature type="compositionally biased region" description="Basic and acidic residues" evidence="1">
    <location>
        <begin position="74"/>
        <end position="85"/>
    </location>
</feature>
<dbReference type="AlphaFoldDB" id="A0AA88MVL3"/>
<dbReference type="EMBL" id="JAVHJS010000010">
    <property type="protein sequence ID" value="KAK2846156.1"/>
    <property type="molecule type" value="Genomic_DNA"/>
</dbReference>
<gene>
    <name evidence="2" type="ORF">Q7C36_011010</name>
</gene>
<feature type="region of interest" description="Disordered" evidence="1">
    <location>
        <begin position="68"/>
        <end position="97"/>
    </location>
</feature>
<accession>A0AA88MVL3</accession>
<comment type="caution">
    <text evidence="2">The sequence shown here is derived from an EMBL/GenBank/DDBJ whole genome shotgun (WGS) entry which is preliminary data.</text>
</comment>
<proteinExistence type="predicted"/>